<reference evidence="1 2" key="1">
    <citation type="submission" date="2024-06" db="EMBL/GenBank/DDBJ databases">
        <title>Sorghum-associated microbial communities from plants grown in Nebraska, USA.</title>
        <authorList>
            <person name="Schachtman D."/>
        </authorList>
    </citation>
    <scope>NUCLEOTIDE SEQUENCE [LARGE SCALE GENOMIC DNA]</scope>
    <source>
        <strain evidence="1 2">2814</strain>
    </source>
</reference>
<evidence type="ECO:0000313" key="2">
    <source>
        <dbReference type="Proteomes" id="UP001549313"/>
    </source>
</evidence>
<accession>A0ABV2RAR5</accession>
<protein>
    <submittedName>
        <fullName evidence="1">Uncharacterized protein</fullName>
    </submittedName>
</protein>
<proteinExistence type="predicted"/>
<name>A0ABV2RAR5_9CAUL</name>
<gene>
    <name evidence="1" type="ORF">ABIE19_001609</name>
</gene>
<keyword evidence="2" id="KW-1185">Reference proteome</keyword>
<sequence>MTVTSRFPAPAAYEDLKPGTFFTYTDDSRSGLGLRVTNGRSLGALVICEDDGEAKPYARTAGFPTYVEAIEEDITIMPLEGDGLGHTSTDFAAGGSLWLMRDGDFAVRTAGPSHKAVWWSLVTGQMRIDQPDSSDIVHQRWKAVARGERPGDEIELFRFG</sequence>
<dbReference type="RefSeq" id="WP_354088637.1">
    <property type="nucleotide sequence ID" value="NZ_JBEPTF010000002.1"/>
</dbReference>
<evidence type="ECO:0000313" key="1">
    <source>
        <dbReference type="EMBL" id="MET4683679.1"/>
    </source>
</evidence>
<dbReference type="EMBL" id="JBEPTF010000002">
    <property type="protein sequence ID" value="MET4683679.1"/>
    <property type="molecule type" value="Genomic_DNA"/>
</dbReference>
<comment type="caution">
    <text evidence="1">The sequence shown here is derived from an EMBL/GenBank/DDBJ whole genome shotgun (WGS) entry which is preliminary data.</text>
</comment>
<organism evidence="1 2">
    <name type="scientific">Brevundimonas faecalis</name>
    <dbReference type="NCBI Taxonomy" id="947378"/>
    <lineage>
        <taxon>Bacteria</taxon>
        <taxon>Pseudomonadati</taxon>
        <taxon>Pseudomonadota</taxon>
        <taxon>Alphaproteobacteria</taxon>
        <taxon>Caulobacterales</taxon>
        <taxon>Caulobacteraceae</taxon>
        <taxon>Brevundimonas</taxon>
    </lineage>
</organism>
<dbReference type="Proteomes" id="UP001549313">
    <property type="component" value="Unassembled WGS sequence"/>
</dbReference>